<sequence length="158" mass="18359">MGGKRVTQSAALSLPNVMRGGAEFRKERRWHWFLHRDKGGVSQRCAEGRGKMTLRCAEEQRCAERRRKRITQSAALSLPNVMRGGAEFHKERRWHWFLHGDKGGVSQRCAERRGRKKKNYAKIRKGAKMRGEKKKKEEELRRKSKKISVEKALGIAFT</sequence>
<dbReference type="EMBL" id="QFRJ01000011">
    <property type="protein sequence ID" value="PWH84740.1"/>
    <property type="molecule type" value="Genomic_DNA"/>
</dbReference>
<reference evidence="2 3" key="2">
    <citation type="submission" date="2018-05" db="EMBL/GenBank/DDBJ databases">
        <authorList>
            <person name="Lanie J.A."/>
            <person name="Ng W.-L."/>
            <person name="Kazmierczak K.M."/>
            <person name="Andrzejewski T.M."/>
            <person name="Davidsen T.M."/>
            <person name="Wayne K.J."/>
            <person name="Tettelin H."/>
            <person name="Glass J.I."/>
            <person name="Rusch D."/>
            <person name="Podicherti R."/>
            <person name="Tsui H.-C.T."/>
            <person name="Winkler M.E."/>
        </authorList>
    </citation>
    <scope>NUCLEOTIDE SEQUENCE [LARGE SCALE GENOMIC DNA]</scope>
    <source>
        <strain evidence="2 3">C305</strain>
    </source>
</reference>
<feature type="compositionally biased region" description="Basic residues" evidence="1">
    <location>
        <begin position="113"/>
        <end position="133"/>
    </location>
</feature>
<evidence type="ECO:0000313" key="3">
    <source>
        <dbReference type="Proteomes" id="UP000245370"/>
    </source>
</evidence>
<dbReference type="Proteomes" id="UP000245370">
    <property type="component" value="Unassembled WGS sequence"/>
</dbReference>
<comment type="caution">
    <text evidence="2">The sequence shown here is derived from an EMBL/GenBank/DDBJ whole genome shotgun (WGS) entry which is preliminary data.</text>
</comment>
<protein>
    <submittedName>
        <fullName evidence="2">Uncharacterized protein</fullName>
    </submittedName>
</protein>
<evidence type="ECO:0000313" key="2">
    <source>
        <dbReference type="EMBL" id="PWH84740.1"/>
    </source>
</evidence>
<feature type="region of interest" description="Disordered" evidence="1">
    <location>
        <begin position="108"/>
        <end position="144"/>
    </location>
</feature>
<reference evidence="2 3" key="1">
    <citation type="submission" date="2018-05" db="EMBL/GenBank/DDBJ databases">
        <title>Brumimicrobium oceani sp. nov., isolated from coastal sediment.</title>
        <authorList>
            <person name="Kou Y."/>
        </authorList>
    </citation>
    <scope>NUCLEOTIDE SEQUENCE [LARGE SCALE GENOMIC DNA]</scope>
    <source>
        <strain evidence="2 3">C305</strain>
    </source>
</reference>
<accession>A0A2U2XAG1</accession>
<proteinExistence type="predicted"/>
<organism evidence="2 3">
    <name type="scientific">Brumimicrobium oceani</name>
    <dbReference type="NCBI Taxonomy" id="2100725"/>
    <lineage>
        <taxon>Bacteria</taxon>
        <taxon>Pseudomonadati</taxon>
        <taxon>Bacteroidota</taxon>
        <taxon>Flavobacteriia</taxon>
        <taxon>Flavobacteriales</taxon>
        <taxon>Crocinitomicaceae</taxon>
        <taxon>Brumimicrobium</taxon>
    </lineage>
</organism>
<evidence type="ECO:0000256" key="1">
    <source>
        <dbReference type="SAM" id="MobiDB-lite"/>
    </source>
</evidence>
<dbReference type="AlphaFoldDB" id="A0A2U2XAG1"/>
<keyword evidence="3" id="KW-1185">Reference proteome</keyword>
<name>A0A2U2XAG1_9FLAO</name>
<gene>
    <name evidence="2" type="ORF">DIT68_12480</name>
</gene>